<evidence type="ECO:0000256" key="4">
    <source>
        <dbReference type="ARBA" id="ARBA00022553"/>
    </source>
</evidence>
<feature type="transmembrane region" description="Helical" evidence="14">
    <location>
        <begin position="157"/>
        <end position="179"/>
    </location>
</feature>
<dbReference type="Pfam" id="PF00512">
    <property type="entry name" value="HisKA"/>
    <property type="match status" value="1"/>
</dbReference>
<dbReference type="SMART" id="SM00448">
    <property type="entry name" value="REC"/>
    <property type="match status" value="1"/>
</dbReference>
<dbReference type="GO" id="GO:0005524">
    <property type="term" value="F:ATP binding"/>
    <property type="evidence" value="ECO:0007669"/>
    <property type="project" value="UniProtKB-KW"/>
</dbReference>
<dbReference type="FunFam" id="1.10.287.130:FF:000038">
    <property type="entry name" value="Sensory transduction histidine kinase"/>
    <property type="match status" value="1"/>
</dbReference>
<gene>
    <name evidence="18" type="ORF">DENIS_1175</name>
</gene>
<dbReference type="PANTHER" id="PTHR45339:SF1">
    <property type="entry name" value="HYBRID SIGNAL TRANSDUCTION HISTIDINE KINASE J"/>
    <property type="match status" value="1"/>
</dbReference>
<keyword evidence="13" id="KW-0175">Coiled coil</keyword>
<dbReference type="PANTHER" id="PTHR45339">
    <property type="entry name" value="HYBRID SIGNAL TRANSDUCTION HISTIDINE KINASE J"/>
    <property type="match status" value="1"/>
</dbReference>
<keyword evidence="14" id="KW-0812">Transmembrane</keyword>
<keyword evidence="11" id="KW-0131">Cell cycle</keyword>
<evidence type="ECO:0000256" key="6">
    <source>
        <dbReference type="ARBA" id="ARBA00022741"/>
    </source>
</evidence>
<dbReference type="Gene3D" id="3.40.50.2300">
    <property type="match status" value="1"/>
</dbReference>
<dbReference type="SUPFAM" id="SSF158472">
    <property type="entry name" value="HAMP domain-like"/>
    <property type="match status" value="1"/>
</dbReference>
<dbReference type="CDD" id="cd17546">
    <property type="entry name" value="REC_hyHK_CKI1_RcsC-like"/>
    <property type="match status" value="1"/>
</dbReference>
<dbReference type="PROSITE" id="PS50110">
    <property type="entry name" value="RESPONSE_REGULATORY"/>
    <property type="match status" value="1"/>
</dbReference>
<organism evidence="18 19">
    <name type="scientific">Desulfonema ishimotonii</name>
    <dbReference type="NCBI Taxonomy" id="45657"/>
    <lineage>
        <taxon>Bacteria</taxon>
        <taxon>Pseudomonadati</taxon>
        <taxon>Thermodesulfobacteriota</taxon>
        <taxon>Desulfobacteria</taxon>
        <taxon>Desulfobacterales</taxon>
        <taxon>Desulfococcaceae</taxon>
        <taxon>Desulfonema</taxon>
    </lineage>
</organism>
<evidence type="ECO:0000256" key="3">
    <source>
        <dbReference type="ARBA" id="ARBA00012438"/>
    </source>
</evidence>
<evidence type="ECO:0000256" key="13">
    <source>
        <dbReference type="SAM" id="Coils"/>
    </source>
</evidence>
<keyword evidence="9" id="KW-0902">Two-component regulatory system</keyword>
<dbReference type="FunFam" id="3.30.565.10:FF:000010">
    <property type="entry name" value="Sensor histidine kinase RcsC"/>
    <property type="match status" value="1"/>
</dbReference>
<keyword evidence="6" id="KW-0547">Nucleotide-binding</keyword>
<dbReference type="SUPFAM" id="SSF52172">
    <property type="entry name" value="CheY-like"/>
    <property type="match status" value="1"/>
</dbReference>
<protein>
    <recommendedName>
        <fullName evidence="3">histidine kinase</fullName>
        <ecNumber evidence="3">2.7.13.3</ecNumber>
    </recommendedName>
</protein>
<reference evidence="19" key="1">
    <citation type="submission" date="2017-11" db="EMBL/GenBank/DDBJ databases">
        <authorList>
            <person name="Watanabe M."/>
            <person name="Kojima H."/>
        </authorList>
    </citation>
    <scope>NUCLEOTIDE SEQUENCE [LARGE SCALE GENOMIC DNA]</scope>
    <source>
        <strain evidence="19">Tokyo 01</strain>
    </source>
</reference>
<evidence type="ECO:0000256" key="12">
    <source>
        <dbReference type="PROSITE-ProRule" id="PRU00169"/>
    </source>
</evidence>
<dbReference type="PROSITE" id="PS50109">
    <property type="entry name" value="HIS_KIN"/>
    <property type="match status" value="1"/>
</dbReference>
<dbReference type="RefSeq" id="WP_124327667.1">
    <property type="nucleotide sequence ID" value="NZ_BEXT01000001.1"/>
</dbReference>
<dbReference type="CDD" id="cd16922">
    <property type="entry name" value="HATPase_EvgS-ArcB-TorS-like"/>
    <property type="match status" value="1"/>
</dbReference>
<dbReference type="PROSITE" id="PS50885">
    <property type="entry name" value="HAMP"/>
    <property type="match status" value="1"/>
</dbReference>
<accession>A0A401FTE3</accession>
<feature type="domain" description="HAMP" evidence="17">
    <location>
        <begin position="181"/>
        <end position="234"/>
    </location>
</feature>
<keyword evidence="19" id="KW-1185">Reference proteome</keyword>
<reference evidence="19" key="2">
    <citation type="submission" date="2019-01" db="EMBL/GenBank/DDBJ databases">
        <title>Genome sequence of Desulfonema ishimotonii strain Tokyo 01.</title>
        <authorList>
            <person name="Fukui M."/>
        </authorList>
    </citation>
    <scope>NUCLEOTIDE SEQUENCE [LARGE SCALE GENOMIC DNA]</scope>
    <source>
        <strain evidence="19">Tokyo 01</strain>
    </source>
</reference>
<dbReference type="Pfam" id="PF00072">
    <property type="entry name" value="Response_reg"/>
    <property type="match status" value="1"/>
</dbReference>
<dbReference type="Gene3D" id="6.10.340.10">
    <property type="match status" value="1"/>
</dbReference>
<dbReference type="EC" id="2.7.13.3" evidence="3"/>
<dbReference type="GO" id="GO:0000155">
    <property type="term" value="F:phosphorelay sensor kinase activity"/>
    <property type="evidence" value="ECO:0007669"/>
    <property type="project" value="InterPro"/>
</dbReference>
<evidence type="ECO:0000256" key="14">
    <source>
        <dbReference type="SAM" id="Phobius"/>
    </source>
</evidence>
<evidence type="ECO:0000256" key="9">
    <source>
        <dbReference type="ARBA" id="ARBA00023012"/>
    </source>
</evidence>
<comment type="subcellular location">
    <subcellularLocation>
        <location evidence="2">Membrane</location>
    </subcellularLocation>
</comment>
<dbReference type="EMBL" id="BEXT01000001">
    <property type="protein sequence ID" value="GBC60224.1"/>
    <property type="molecule type" value="Genomic_DNA"/>
</dbReference>
<evidence type="ECO:0000256" key="1">
    <source>
        <dbReference type="ARBA" id="ARBA00000085"/>
    </source>
</evidence>
<comment type="caution">
    <text evidence="18">The sequence shown here is derived from an EMBL/GenBank/DDBJ whole genome shotgun (WGS) entry which is preliminary data.</text>
</comment>
<evidence type="ECO:0000256" key="8">
    <source>
        <dbReference type="ARBA" id="ARBA00022840"/>
    </source>
</evidence>
<feature type="transmembrane region" description="Helical" evidence="14">
    <location>
        <begin position="12"/>
        <end position="32"/>
    </location>
</feature>
<dbReference type="InterPro" id="IPR036890">
    <property type="entry name" value="HATPase_C_sf"/>
</dbReference>
<dbReference type="InterPro" id="IPR033417">
    <property type="entry name" value="CHASE8"/>
</dbReference>
<dbReference type="InterPro" id="IPR005467">
    <property type="entry name" value="His_kinase_dom"/>
</dbReference>
<dbReference type="Gene3D" id="1.10.287.130">
    <property type="match status" value="1"/>
</dbReference>
<dbReference type="SMART" id="SM00388">
    <property type="entry name" value="HisKA"/>
    <property type="match status" value="1"/>
</dbReference>
<dbReference type="SMART" id="SM00304">
    <property type="entry name" value="HAMP"/>
    <property type="match status" value="1"/>
</dbReference>
<keyword evidence="4 12" id="KW-0597">Phosphoprotein</keyword>
<evidence type="ECO:0000256" key="5">
    <source>
        <dbReference type="ARBA" id="ARBA00022679"/>
    </source>
</evidence>
<sequence>MRTFTPSIKHKLILIIMITSGITLLLASIAFVTKEILSFRQKLVEDLSTLAEVVGMNSEGALVFDDRYTAERHLAAFRTHPGIVFACIYRADGGVFAVYSATGHFEKGTPPTLRGTSHYFDDRYLYLFQQIFVEREMIGTVFIQHDLKEMRLELKEYMVIVCTIIFVGFLVALMLSSFLQRIISRPIRELAGTARTITQEKDYSVRARKYSEDEIGMLIDGFNEMLREIQSREKELSAHREHLEELIIERTAALQKTNEALLRAKEAAESANRAKSEFLANMSHEIRTPMNAVLGFTELLYPTVTEEKQKNYLEAIRSGGKNLLTLINDILDLSKIEARKMELQCEPVNLRAVLEEIKGIFSLRIREKGLVFAMEIDPSVPESLMLDEVRVRQMIFNLMGNAVKFTPSGYIRLSVCRHVPPGREGPPDLVIAVTDTGIGIPEESMAKIFEAFGQQEGQSNKKYGGTGLGLTITKRLAEVMGGEIRVQSKVGRGSRFEIVLHNVVCDTVMTESPAIPDPGAIRAGDIVFDGAIVLVVDDIQANRNLVRAYLQDMSIRFTEAENGKQAIQAARQERPDLILMDIRMPVMDGCIATEQIRGDVVLKDIPVIALTASGVKSEQERIMKYGFDGILTKPFNREDLICKISHFIPYHKTGTGMQKAGGKTIRISLDALKKMPELIRQLEGDFSTSCQKARQNGFFDDIAAFADQVKALGRTYSLHILEEFGENLTTQVDSFDIEKINATLDRYPALIEQIRTLYGKATEEMKYV</sequence>
<name>A0A401FTE3_9BACT</name>
<dbReference type="InterPro" id="IPR036097">
    <property type="entry name" value="HisK_dim/P_sf"/>
</dbReference>
<comment type="catalytic activity">
    <reaction evidence="1">
        <text>ATP + protein L-histidine = ADP + protein N-phospho-L-histidine.</text>
        <dbReference type="EC" id="2.7.13.3"/>
    </reaction>
</comment>
<keyword evidence="14" id="KW-1133">Transmembrane helix</keyword>
<dbReference type="AlphaFoldDB" id="A0A401FTE3"/>
<dbReference type="SMART" id="SM00387">
    <property type="entry name" value="HATPase_c"/>
    <property type="match status" value="1"/>
</dbReference>
<feature type="domain" description="Response regulatory" evidence="16">
    <location>
        <begin position="532"/>
        <end position="648"/>
    </location>
</feature>
<dbReference type="InterPro" id="IPR011006">
    <property type="entry name" value="CheY-like_superfamily"/>
</dbReference>
<dbReference type="Gene3D" id="3.30.565.10">
    <property type="entry name" value="Histidine kinase-like ATPase, C-terminal domain"/>
    <property type="match status" value="1"/>
</dbReference>
<keyword evidence="10 14" id="KW-0472">Membrane</keyword>
<dbReference type="SUPFAM" id="SSF55874">
    <property type="entry name" value="ATPase domain of HSP90 chaperone/DNA topoisomerase II/histidine kinase"/>
    <property type="match status" value="1"/>
</dbReference>
<evidence type="ECO:0000313" key="19">
    <source>
        <dbReference type="Proteomes" id="UP000288096"/>
    </source>
</evidence>
<dbReference type="SUPFAM" id="SSF47384">
    <property type="entry name" value="Homodimeric domain of signal transducing histidine kinase"/>
    <property type="match status" value="1"/>
</dbReference>
<dbReference type="Proteomes" id="UP000288096">
    <property type="component" value="Unassembled WGS sequence"/>
</dbReference>
<dbReference type="InterPro" id="IPR003594">
    <property type="entry name" value="HATPase_dom"/>
</dbReference>
<dbReference type="CDD" id="cd00082">
    <property type="entry name" value="HisKA"/>
    <property type="match status" value="1"/>
</dbReference>
<keyword evidence="7" id="KW-0418">Kinase</keyword>
<dbReference type="GO" id="GO:0016020">
    <property type="term" value="C:membrane"/>
    <property type="evidence" value="ECO:0007669"/>
    <property type="project" value="UniProtKB-SubCell"/>
</dbReference>
<evidence type="ECO:0000259" key="15">
    <source>
        <dbReference type="PROSITE" id="PS50109"/>
    </source>
</evidence>
<dbReference type="InterPro" id="IPR001789">
    <property type="entry name" value="Sig_transdc_resp-reg_receiver"/>
</dbReference>
<dbReference type="Pfam" id="PF02518">
    <property type="entry name" value="HATPase_c"/>
    <property type="match status" value="1"/>
</dbReference>
<dbReference type="OrthoDB" id="9810730at2"/>
<keyword evidence="5" id="KW-0808">Transferase</keyword>
<dbReference type="InterPro" id="IPR004358">
    <property type="entry name" value="Sig_transdc_His_kin-like_C"/>
</dbReference>
<evidence type="ECO:0000256" key="2">
    <source>
        <dbReference type="ARBA" id="ARBA00004370"/>
    </source>
</evidence>
<dbReference type="Pfam" id="PF17152">
    <property type="entry name" value="CHASE8"/>
    <property type="match status" value="1"/>
</dbReference>
<proteinExistence type="predicted"/>
<evidence type="ECO:0000256" key="10">
    <source>
        <dbReference type="ARBA" id="ARBA00023136"/>
    </source>
</evidence>
<evidence type="ECO:0000259" key="17">
    <source>
        <dbReference type="PROSITE" id="PS50885"/>
    </source>
</evidence>
<dbReference type="CDD" id="cd06225">
    <property type="entry name" value="HAMP"/>
    <property type="match status" value="1"/>
</dbReference>
<dbReference type="PRINTS" id="PR00344">
    <property type="entry name" value="BCTRLSENSOR"/>
</dbReference>
<dbReference type="InterPro" id="IPR003661">
    <property type="entry name" value="HisK_dim/P_dom"/>
</dbReference>
<keyword evidence="8" id="KW-0067">ATP-binding</keyword>
<evidence type="ECO:0000259" key="16">
    <source>
        <dbReference type="PROSITE" id="PS50110"/>
    </source>
</evidence>
<feature type="coiled-coil region" evidence="13">
    <location>
        <begin position="226"/>
        <end position="274"/>
    </location>
</feature>
<dbReference type="InterPro" id="IPR003660">
    <property type="entry name" value="HAMP_dom"/>
</dbReference>
<evidence type="ECO:0000313" key="18">
    <source>
        <dbReference type="EMBL" id="GBC60224.1"/>
    </source>
</evidence>
<dbReference type="Pfam" id="PF00672">
    <property type="entry name" value="HAMP"/>
    <property type="match status" value="1"/>
</dbReference>
<feature type="modified residue" description="4-aspartylphosphate" evidence="12">
    <location>
        <position position="581"/>
    </location>
</feature>
<evidence type="ECO:0000256" key="11">
    <source>
        <dbReference type="ARBA" id="ARBA00023306"/>
    </source>
</evidence>
<evidence type="ECO:0000256" key="7">
    <source>
        <dbReference type="ARBA" id="ARBA00022777"/>
    </source>
</evidence>
<feature type="domain" description="Histidine kinase" evidence="15">
    <location>
        <begin position="281"/>
        <end position="504"/>
    </location>
</feature>